<keyword evidence="4" id="KW-1185">Reference proteome</keyword>
<evidence type="ECO:0000256" key="1">
    <source>
        <dbReference type="SAM" id="Coils"/>
    </source>
</evidence>
<feature type="compositionally biased region" description="Polar residues" evidence="2">
    <location>
        <begin position="1704"/>
        <end position="1731"/>
    </location>
</feature>
<feature type="compositionally biased region" description="Basic and acidic residues" evidence="2">
    <location>
        <begin position="268"/>
        <end position="278"/>
    </location>
</feature>
<feature type="compositionally biased region" description="Basic and acidic residues" evidence="2">
    <location>
        <begin position="489"/>
        <end position="522"/>
    </location>
</feature>
<gene>
    <name evidence="3" type="ORF">Pmani_002860</name>
</gene>
<dbReference type="PANTHER" id="PTHR45615:SF36">
    <property type="entry name" value="MYOSIN HEAVY CHAIN-LIKE, ISOFORM B-RELATED"/>
    <property type="match status" value="1"/>
</dbReference>
<protein>
    <submittedName>
        <fullName evidence="3">Uncharacterized protein</fullName>
    </submittedName>
</protein>
<feature type="coiled-coil region" evidence="1">
    <location>
        <begin position="1502"/>
        <end position="1550"/>
    </location>
</feature>
<feature type="compositionally biased region" description="Polar residues" evidence="2">
    <location>
        <begin position="653"/>
        <end position="669"/>
    </location>
</feature>
<feature type="compositionally biased region" description="Basic and acidic residues" evidence="2">
    <location>
        <begin position="594"/>
        <end position="624"/>
    </location>
</feature>
<feature type="region of interest" description="Disordered" evidence="2">
    <location>
        <begin position="67"/>
        <end position="107"/>
    </location>
</feature>
<feature type="compositionally biased region" description="Basic and acidic residues" evidence="2">
    <location>
        <begin position="848"/>
        <end position="861"/>
    </location>
</feature>
<feature type="compositionally biased region" description="Basic and acidic residues" evidence="2">
    <location>
        <begin position="742"/>
        <end position="753"/>
    </location>
</feature>
<dbReference type="GO" id="GO:0051015">
    <property type="term" value="F:actin filament binding"/>
    <property type="evidence" value="ECO:0007669"/>
    <property type="project" value="TreeGrafter"/>
</dbReference>
<dbReference type="PANTHER" id="PTHR45615">
    <property type="entry name" value="MYOSIN HEAVY CHAIN, NON-MUSCLE"/>
    <property type="match status" value="1"/>
</dbReference>
<feature type="compositionally biased region" description="Basic and acidic residues" evidence="2">
    <location>
        <begin position="570"/>
        <end position="586"/>
    </location>
</feature>
<feature type="compositionally biased region" description="Polar residues" evidence="2">
    <location>
        <begin position="550"/>
        <end position="561"/>
    </location>
</feature>
<feature type="region of interest" description="Disordered" evidence="2">
    <location>
        <begin position="1704"/>
        <end position="1745"/>
    </location>
</feature>
<dbReference type="GO" id="GO:0031032">
    <property type="term" value="P:actomyosin structure organization"/>
    <property type="evidence" value="ECO:0007669"/>
    <property type="project" value="TreeGrafter"/>
</dbReference>
<feature type="region of interest" description="Disordered" evidence="2">
    <location>
        <begin position="1037"/>
        <end position="1061"/>
    </location>
</feature>
<proteinExistence type="predicted"/>
<comment type="caution">
    <text evidence="3">The sequence shown here is derived from an EMBL/GenBank/DDBJ whole genome shotgun (WGS) entry which is preliminary data.</text>
</comment>
<dbReference type="GO" id="GO:0016460">
    <property type="term" value="C:myosin II complex"/>
    <property type="evidence" value="ECO:0007669"/>
    <property type="project" value="TreeGrafter"/>
</dbReference>
<evidence type="ECO:0000313" key="3">
    <source>
        <dbReference type="EMBL" id="KAK4326608.1"/>
    </source>
</evidence>
<feature type="compositionally biased region" description="Basic and acidic residues" evidence="2">
    <location>
        <begin position="1044"/>
        <end position="1061"/>
    </location>
</feature>
<accession>A0AAE1QJK2</accession>
<evidence type="ECO:0000256" key="2">
    <source>
        <dbReference type="SAM" id="MobiDB-lite"/>
    </source>
</evidence>
<dbReference type="Proteomes" id="UP001292094">
    <property type="component" value="Unassembled WGS sequence"/>
</dbReference>
<feature type="compositionally biased region" description="Polar residues" evidence="2">
    <location>
        <begin position="397"/>
        <end position="406"/>
    </location>
</feature>
<feature type="region of interest" description="Disordered" evidence="2">
    <location>
        <begin position="186"/>
        <end position="217"/>
    </location>
</feature>
<feature type="compositionally biased region" description="Basic and acidic residues" evidence="2">
    <location>
        <begin position="772"/>
        <end position="834"/>
    </location>
</feature>
<feature type="region of interest" description="Disordered" evidence="2">
    <location>
        <begin position="1372"/>
        <end position="1422"/>
    </location>
</feature>
<feature type="region of interest" description="Disordered" evidence="2">
    <location>
        <begin position="381"/>
        <end position="420"/>
    </location>
</feature>
<feature type="region of interest" description="Disordered" evidence="2">
    <location>
        <begin position="460"/>
        <end position="672"/>
    </location>
</feature>
<feature type="compositionally biased region" description="Basic and acidic residues" evidence="2">
    <location>
        <begin position="979"/>
        <end position="998"/>
    </location>
</feature>
<feature type="region of interest" description="Disordered" evidence="2">
    <location>
        <begin position="1767"/>
        <end position="1786"/>
    </location>
</feature>
<dbReference type="GO" id="GO:0005737">
    <property type="term" value="C:cytoplasm"/>
    <property type="evidence" value="ECO:0007669"/>
    <property type="project" value="TreeGrafter"/>
</dbReference>
<reference evidence="3" key="1">
    <citation type="submission" date="2023-11" db="EMBL/GenBank/DDBJ databases">
        <title>Genome assemblies of two species of porcelain crab, Petrolisthes cinctipes and Petrolisthes manimaculis (Anomura: Porcellanidae).</title>
        <authorList>
            <person name="Angst P."/>
        </authorList>
    </citation>
    <scope>NUCLEOTIDE SEQUENCE</scope>
    <source>
        <strain evidence="3">PB745_02</strain>
        <tissue evidence="3">Gill</tissue>
    </source>
</reference>
<feature type="compositionally biased region" description="Basic and acidic residues" evidence="2">
    <location>
        <begin position="529"/>
        <end position="549"/>
    </location>
</feature>
<feature type="region of interest" description="Disordered" evidence="2">
    <location>
        <begin position="266"/>
        <end position="303"/>
    </location>
</feature>
<organism evidence="3 4">
    <name type="scientific">Petrolisthes manimaculis</name>
    <dbReference type="NCBI Taxonomy" id="1843537"/>
    <lineage>
        <taxon>Eukaryota</taxon>
        <taxon>Metazoa</taxon>
        <taxon>Ecdysozoa</taxon>
        <taxon>Arthropoda</taxon>
        <taxon>Crustacea</taxon>
        <taxon>Multicrustacea</taxon>
        <taxon>Malacostraca</taxon>
        <taxon>Eumalacostraca</taxon>
        <taxon>Eucarida</taxon>
        <taxon>Decapoda</taxon>
        <taxon>Pleocyemata</taxon>
        <taxon>Anomura</taxon>
        <taxon>Galatheoidea</taxon>
        <taxon>Porcellanidae</taxon>
        <taxon>Petrolisthes</taxon>
    </lineage>
</organism>
<keyword evidence="1" id="KW-0175">Coiled coil</keyword>
<name>A0AAE1QJK2_9EUCA</name>
<feature type="region of interest" description="Disordered" evidence="2">
    <location>
        <begin position="715"/>
        <end position="1005"/>
    </location>
</feature>
<feature type="compositionally biased region" description="Pro residues" evidence="2">
    <location>
        <begin position="72"/>
        <end position="85"/>
    </location>
</feature>
<feature type="compositionally biased region" description="Acidic residues" evidence="2">
    <location>
        <begin position="1374"/>
        <end position="1385"/>
    </location>
</feature>
<dbReference type="GO" id="GO:0032982">
    <property type="term" value="C:myosin filament"/>
    <property type="evidence" value="ECO:0007669"/>
    <property type="project" value="TreeGrafter"/>
</dbReference>
<feature type="compositionally biased region" description="Basic and acidic residues" evidence="2">
    <location>
        <begin position="945"/>
        <end position="972"/>
    </location>
</feature>
<sequence length="1786" mass="196344">MRSSSGRCGREIELRPLVQPWVAHYHYVLHHRHYLACRRWYSVHGALFVPKVLDDLSSDSDDEYFDVVPLPGLRPPPLPSSPAPASPATKPQIPPHLPPTHSQSLPSVNKSLAAGKMGNFQGQTATTAKPPETTNATHGNGMQQTLANSMTQQIVPNASPGGTLTRTSASMVTQQTGDKVIIPHKKYQAPQPPNTRNGLPYKQDDTHSLKSLPATTNEHPYTTTLEKRYAVRDPSVSSLVDKVGTDLSSPGKYSVAASSESLTTYATRDNKIGKDTQKARRVPSFKKYPAPQPPGSSSRPSSTLIKDLIDDSSLTTTSLTSLTSLSSYQSLKTESTKVSKEDLVQPSGPFGVSDKIEKSAYIANKKPLNSEAQPVTVETQNNTTTTSVHSPIKHLDTNNVDGTPTTGHKVRAGSPVPDMPAIKDLTAKKAVLKGKLEIATNDGSAIVKTEEGKVALQIKGPKVNKDAKPSEPGKVELDEKISNKTPILGKKETQSSTGKKEEILVNGFKDDAPLKTDDEKSHNKSAPEVSKKAEKQKYSKINEKTDSTKDNNIGSKTSEPQVNGDCDEVNTAKEKDKASKNKDISKQKSSVSDKNNEATKVTDEKLCNGVHVEGEQTTDKDDKKVKQKSKKTSQSKENNNEANSERESRCNSVASDISSAVSTDVSQKSVYKRTKSGKLASVLNKFEAEDVSQASEKIKPKSSAPKVGKITGLASKFEGGTPVAPKLDLNKIKSPYSGPFSPERKAPEPKTKDIAGINMAKFGSLAKFKKSSPGDKKEEDEKTKDEEVKTNDEKEKIKDEKEKTKEIKEKLKDEKEIPVSKDEKKKVKTKEDKSTTSASSKSDLGKMNVDKEVTCKKDGKEGNSVNLKETEDSKKTDVKENKKKASTGDQNCTTAGKEEIVPLVNGEVSIAESGVSSSDKKKKTKPKADAATDVTTSAPLPTKSPESKKKIDDKASVKSKTTDSESVKDKSKIPANKKIKSETTEVDTEESKTQDKLSEAQNVKSNVSVPNDVIVKPCEQTVKSFEANKSEGVKIIVNKSPSGNDKENVETKEESESSKVEKLATIKTEIHEPVIQTHDNNVRSDVNKEPVITITEDTDTKAVEPKITDSKSPTSEEVAKESVVVSDVPAVVEKIRSEEISINISTDASAQKTLAKNDAEDATVISSNSTTHNVAAVDSALALAQPGNHSAASDLAAGDKPTVSAEILSVRPKSLDLLKKESQSTDNSGKVESLEQLKQVSMVSDINKVQSVNADTCVGALSVRPRESSVTSEFSVDNMSRGSVYKYLEQDMTAMSKIDEKPNHTFSRATCDIRRKINEAIARTSTVLPQLESQVQAMVREASTFLETGMAGARASVSPCRTMLPLAVRAASSGDDDDEVFEDAVDPSQLDTLMPLPDVPAERERRSRSRTPLLDGPERSSSAKCLVAQTEALLSETDRLLRRSRSDKSLRLAYTRSLSSAALNKSAQDVLEARCELFANDMMMTRNLAEVTADLSEEHNTAHLAGERLEAEQAERMKLEKEVERLHENVRAMTTANGRLEEERQVLKSEVLRSEVINGDAHDDDDDDEHDASLYKRKYQWSLREMELLKKQLKQQQEDDLDHLLLLKKQLEKKVADAYEETEEQRQVVAQMKRKSQRLQAEMNDLKILLEEQTSRNNLLEKKQRKFDQDMLVVQEELRHEKTNKDKIQREKDQILSEKYSYEQEVSTPFNSPTHTRFPSSISIPRQQQHPLSRPPHRSSTTLTPTHFSPITIISPLIQHHYHLTTHPTPLSPHHSSKPITTHLTF</sequence>
<dbReference type="EMBL" id="JAWZYT010000206">
    <property type="protein sequence ID" value="KAK4326608.1"/>
    <property type="molecule type" value="Genomic_DNA"/>
</dbReference>
<evidence type="ECO:0000313" key="4">
    <source>
        <dbReference type="Proteomes" id="UP001292094"/>
    </source>
</evidence>
<feature type="compositionally biased region" description="Basic and acidic residues" evidence="2">
    <location>
        <begin position="868"/>
        <end position="880"/>
    </location>
</feature>
<feature type="compositionally biased region" description="Basic and acidic residues" evidence="2">
    <location>
        <begin position="463"/>
        <end position="482"/>
    </location>
</feature>
<feature type="region of interest" description="Disordered" evidence="2">
    <location>
        <begin position="122"/>
        <end position="141"/>
    </location>
</feature>